<dbReference type="GeneID" id="25367816"/>
<gene>
    <name evidence="1" type="ORF">AUEXF2481DRAFT_44969</name>
</gene>
<evidence type="ECO:0000313" key="1">
    <source>
        <dbReference type="EMBL" id="KEQ90643.1"/>
    </source>
</evidence>
<reference evidence="1 2" key="1">
    <citation type="journal article" date="2014" name="BMC Genomics">
        <title>Genome sequencing of four Aureobasidium pullulans varieties: biotechnological potential, stress tolerance, and description of new species.</title>
        <authorList>
            <person name="Gostin Ar C."/>
            <person name="Ohm R.A."/>
            <person name="Kogej T."/>
            <person name="Sonjak S."/>
            <person name="Turk M."/>
            <person name="Zajc J."/>
            <person name="Zalar P."/>
            <person name="Grube M."/>
            <person name="Sun H."/>
            <person name="Han J."/>
            <person name="Sharma A."/>
            <person name="Chiniquy J."/>
            <person name="Ngan C.Y."/>
            <person name="Lipzen A."/>
            <person name="Barry K."/>
            <person name="Grigoriev I.V."/>
            <person name="Gunde-Cimerman N."/>
        </authorList>
    </citation>
    <scope>NUCLEOTIDE SEQUENCE [LARGE SCALE GENOMIC DNA]</scope>
    <source>
        <strain evidence="1 2">EXF-2481</strain>
    </source>
</reference>
<dbReference type="EMBL" id="KL584788">
    <property type="protein sequence ID" value="KEQ90643.1"/>
    <property type="molecule type" value="Genomic_DNA"/>
</dbReference>
<protein>
    <submittedName>
        <fullName evidence="1">Uncharacterized protein</fullName>
    </submittedName>
</protein>
<dbReference type="Proteomes" id="UP000030641">
    <property type="component" value="Unassembled WGS sequence"/>
</dbReference>
<feature type="non-terminal residue" evidence="1">
    <location>
        <position position="73"/>
    </location>
</feature>
<sequence>MVFYLDTWTYVRGQSLEYRSAHMLAAERTVIWGGSRKDLRARWNSPNHTVWAFSIARRILCGYMSVERRTLSK</sequence>
<evidence type="ECO:0000313" key="2">
    <source>
        <dbReference type="Proteomes" id="UP000030641"/>
    </source>
</evidence>
<dbReference type="HOGENOM" id="CLU_2711487_0_0_1"/>
<dbReference type="AlphaFoldDB" id="A0A074XYP2"/>
<name>A0A074XYP2_AURSE</name>
<proteinExistence type="predicted"/>
<organism evidence="1 2">
    <name type="scientific">Aureobasidium subglaciale (strain EXF-2481)</name>
    <name type="common">Aureobasidium pullulans var. subglaciale</name>
    <dbReference type="NCBI Taxonomy" id="1043005"/>
    <lineage>
        <taxon>Eukaryota</taxon>
        <taxon>Fungi</taxon>
        <taxon>Dikarya</taxon>
        <taxon>Ascomycota</taxon>
        <taxon>Pezizomycotina</taxon>
        <taxon>Dothideomycetes</taxon>
        <taxon>Dothideomycetidae</taxon>
        <taxon>Dothideales</taxon>
        <taxon>Saccotheciaceae</taxon>
        <taxon>Aureobasidium</taxon>
    </lineage>
</organism>
<dbReference type="RefSeq" id="XP_013339094.1">
    <property type="nucleotide sequence ID" value="XM_013483640.1"/>
</dbReference>
<accession>A0A074XYP2</accession>
<dbReference type="InParanoid" id="A0A074XYP2"/>
<keyword evidence="2" id="KW-1185">Reference proteome</keyword>